<feature type="signal peptide" evidence="2">
    <location>
        <begin position="1"/>
        <end position="18"/>
    </location>
</feature>
<keyword evidence="2" id="KW-0732">Signal</keyword>
<dbReference type="EMBL" id="MSFN02000001">
    <property type="protein sequence ID" value="PTU24330.1"/>
    <property type="molecule type" value="Genomic_DNA"/>
</dbReference>
<evidence type="ECO:0000313" key="4">
    <source>
        <dbReference type="Proteomes" id="UP000244073"/>
    </source>
</evidence>
<evidence type="ECO:0000256" key="2">
    <source>
        <dbReference type="SAM" id="SignalP"/>
    </source>
</evidence>
<sequence length="107" mass="11757">MRLQIATMIIGFCGAVLAIPAKNNNPHNERRLFSWPPDDGLEPEPTTPITDFPFTYPTQAPREPNNGIPSTVPGFGGDDGGLEPPLVEFPDLGESLPWDIFNDNQRV</sequence>
<reference evidence="3 4" key="1">
    <citation type="journal article" date="2018" name="Proc. Natl. Acad. Sci. U.S.A.">
        <title>Linking secondary metabolites to gene clusters through genome sequencing of six diverse Aspergillus species.</title>
        <authorList>
            <person name="Kaerboelling I."/>
            <person name="Vesth T.C."/>
            <person name="Frisvad J.C."/>
            <person name="Nybo J.L."/>
            <person name="Theobald S."/>
            <person name="Kuo A."/>
            <person name="Bowyer P."/>
            <person name="Matsuda Y."/>
            <person name="Mondo S."/>
            <person name="Lyhne E.K."/>
            <person name="Kogle M.E."/>
            <person name="Clum A."/>
            <person name="Lipzen A."/>
            <person name="Salamov A."/>
            <person name="Ngan C.Y."/>
            <person name="Daum C."/>
            <person name="Chiniquy J."/>
            <person name="Barry K."/>
            <person name="LaButti K."/>
            <person name="Haridas S."/>
            <person name="Simmons B.A."/>
            <person name="Magnuson J.K."/>
            <person name="Mortensen U.H."/>
            <person name="Larsen T.O."/>
            <person name="Grigoriev I.V."/>
            <person name="Baker S.E."/>
            <person name="Andersen M.R."/>
        </authorList>
    </citation>
    <scope>NUCLEOTIDE SEQUENCE [LARGE SCALE GENOMIC DNA]</scope>
    <source>
        <strain evidence="3 4">IBT 24754</strain>
    </source>
</reference>
<feature type="chain" id="PRO_5015587312" evidence="2">
    <location>
        <begin position="19"/>
        <end position="107"/>
    </location>
</feature>
<evidence type="ECO:0000313" key="3">
    <source>
        <dbReference type="EMBL" id="PTU24330.1"/>
    </source>
</evidence>
<proteinExistence type="predicted"/>
<dbReference type="VEuPathDB" id="FungiDB:P175DRAFT_0497449"/>
<organism evidence="3 4">
    <name type="scientific">Aspergillus ochraceoroseus IBT 24754</name>
    <dbReference type="NCBI Taxonomy" id="1392256"/>
    <lineage>
        <taxon>Eukaryota</taxon>
        <taxon>Fungi</taxon>
        <taxon>Dikarya</taxon>
        <taxon>Ascomycota</taxon>
        <taxon>Pezizomycotina</taxon>
        <taxon>Eurotiomycetes</taxon>
        <taxon>Eurotiomycetidae</taxon>
        <taxon>Eurotiales</taxon>
        <taxon>Aspergillaceae</taxon>
        <taxon>Aspergillus</taxon>
        <taxon>Aspergillus subgen. Nidulantes</taxon>
    </lineage>
</organism>
<feature type="region of interest" description="Disordered" evidence="1">
    <location>
        <begin position="30"/>
        <end position="90"/>
    </location>
</feature>
<dbReference type="GeneID" id="63813166"/>
<comment type="caution">
    <text evidence="3">The sequence shown here is derived from an EMBL/GenBank/DDBJ whole genome shotgun (WGS) entry which is preliminary data.</text>
</comment>
<evidence type="ECO:0000256" key="1">
    <source>
        <dbReference type="SAM" id="MobiDB-lite"/>
    </source>
</evidence>
<protein>
    <submittedName>
        <fullName evidence="3">Uncharacterized protein</fullName>
    </submittedName>
</protein>
<accession>A0A2T5M714</accession>
<dbReference type="AlphaFoldDB" id="A0A2T5M714"/>
<gene>
    <name evidence="3" type="ORF">P175DRAFT_0497449</name>
</gene>
<name>A0A2T5M714_9EURO</name>
<dbReference type="RefSeq" id="XP_040755722.1">
    <property type="nucleotide sequence ID" value="XM_040896284.1"/>
</dbReference>
<dbReference type="Proteomes" id="UP000244073">
    <property type="component" value="Unassembled WGS sequence"/>
</dbReference>